<gene>
    <name evidence="1" type="ORF">ABE541_20030</name>
</gene>
<dbReference type="EMBL" id="JBDJNQ010000010">
    <property type="protein sequence ID" value="MEN5379567.1"/>
    <property type="molecule type" value="Genomic_DNA"/>
</dbReference>
<comment type="caution">
    <text evidence="1">The sequence shown here is derived from an EMBL/GenBank/DDBJ whole genome shotgun (WGS) entry which is preliminary data.</text>
</comment>
<sequence>MAKRIVSPAQESVRTAFKMAVAFLTPLKGVIKKGFAEKARRKKSVASALALGHVLHAAIKITDGKPQVEPSEVMLSEGALATIRVEQIERSSDRIEVLHNWFPSDFSAGDDCLTLCAYQLDKGYAFVNQQIWHRQEGKIIVQLPKGFQDDGLHLYLMASDRSGSKYSRSQYLGYSTK</sequence>
<organism evidence="1 2">
    <name type="scientific">Sphingobacterium kitahiroshimense</name>
    <dbReference type="NCBI Taxonomy" id="470446"/>
    <lineage>
        <taxon>Bacteria</taxon>
        <taxon>Pseudomonadati</taxon>
        <taxon>Bacteroidota</taxon>
        <taxon>Sphingobacteriia</taxon>
        <taxon>Sphingobacteriales</taxon>
        <taxon>Sphingobacteriaceae</taxon>
        <taxon>Sphingobacterium</taxon>
    </lineage>
</organism>
<accession>A0ABV0C1S5</accession>
<name>A0ABV0C1S5_9SPHI</name>
<keyword evidence="2" id="KW-1185">Reference proteome</keyword>
<evidence type="ECO:0000313" key="1">
    <source>
        <dbReference type="EMBL" id="MEN5379567.1"/>
    </source>
</evidence>
<dbReference type="Pfam" id="PF19781">
    <property type="entry name" value="DUF6266"/>
    <property type="match status" value="1"/>
</dbReference>
<protein>
    <submittedName>
        <fullName evidence="1">DUF6266 family protein</fullName>
    </submittedName>
</protein>
<dbReference type="Proteomes" id="UP001409291">
    <property type="component" value="Unassembled WGS sequence"/>
</dbReference>
<evidence type="ECO:0000313" key="2">
    <source>
        <dbReference type="Proteomes" id="UP001409291"/>
    </source>
</evidence>
<reference evidence="1 2" key="1">
    <citation type="submission" date="2024-04" db="EMBL/GenBank/DDBJ databases">
        <title>WGS of bacteria from Torrens River.</title>
        <authorList>
            <person name="Wyrsch E.R."/>
            <person name="Drigo B."/>
        </authorList>
    </citation>
    <scope>NUCLEOTIDE SEQUENCE [LARGE SCALE GENOMIC DNA]</scope>
    <source>
        <strain evidence="1 2">TWI391</strain>
    </source>
</reference>
<dbReference type="RefSeq" id="WP_346582383.1">
    <property type="nucleotide sequence ID" value="NZ_JBDJNQ010000010.1"/>
</dbReference>
<proteinExistence type="predicted"/>
<dbReference type="InterPro" id="IPR046233">
    <property type="entry name" value="DUF6266"/>
</dbReference>